<keyword evidence="3" id="KW-0675">Receptor</keyword>
<evidence type="ECO:0000259" key="2">
    <source>
        <dbReference type="PROSITE" id="PS50191"/>
    </source>
</evidence>
<keyword evidence="4" id="KW-1185">Reference proteome</keyword>
<dbReference type="OrthoDB" id="75724at2759"/>
<dbReference type="Pfam" id="PF00650">
    <property type="entry name" value="CRAL_TRIO"/>
    <property type="match status" value="1"/>
</dbReference>
<name>A0A2R5G231_9STRA</name>
<dbReference type="PANTHER" id="PTHR10174">
    <property type="entry name" value="ALPHA-TOCOPHEROL TRANSFER PROTEIN-RELATED"/>
    <property type="match status" value="1"/>
</dbReference>
<dbReference type="InParanoid" id="A0A2R5G231"/>
<feature type="compositionally biased region" description="Low complexity" evidence="1">
    <location>
        <begin position="636"/>
        <end position="650"/>
    </location>
</feature>
<dbReference type="SUPFAM" id="SSF52087">
    <property type="entry name" value="CRAL/TRIO domain"/>
    <property type="match status" value="1"/>
</dbReference>
<organism evidence="3 4">
    <name type="scientific">Hondaea fermentalgiana</name>
    <dbReference type="NCBI Taxonomy" id="2315210"/>
    <lineage>
        <taxon>Eukaryota</taxon>
        <taxon>Sar</taxon>
        <taxon>Stramenopiles</taxon>
        <taxon>Bigyra</taxon>
        <taxon>Labyrinthulomycetes</taxon>
        <taxon>Thraustochytrida</taxon>
        <taxon>Thraustochytriidae</taxon>
        <taxon>Hondaea</taxon>
    </lineage>
</organism>
<feature type="region of interest" description="Disordered" evidence="1">
    <location>
        <begin position="621"/>
        <end position="664"/>
    </location>
</feature>
<dbReference type="EMBL" id="BEYU01000001">
    <property type="protein sequence ID" value="GBG23788.1"/>
    <property type="molecule type" value="Genomic_DNA"/>
</dbReference>
<dbReference type="AlphaFoldDB" id="A0A2R5G231"/>
<gene>
    <name evidence="3" type="ORF">FCC1311_000082</name>
</gene>
<feature type="compositionally biased region" description="Acidic residues" evidence="1">
    <location>
        <begin position="152"/>
        <end position="161"/>
    </location>
</feature>
<dbReference type="InterPro" id="IPR036865">
    <property type="entry name" value="CRAL-TRIO_dom_sf"/>
</dbReference>
<sequence length="671" mass="73247">METEVHEHEREEAKAGGEAKAAAREGLKRKELAEVDAQRIAGGNNQHEERGKEDDEDKVAIAVVPDGEKDGLNDDDHENDEDGAGLADETLAQRKDTPYAPLEHGNYTDLSSTIAPNAQEDRLTEDRTGATDNADAQSEEPRPKDETANNQVEDDVIDDEAIAMILAQEETDPQATLSREESARRRAKAALQDEAELRLIRALLEAEQSKDFDKINSTQGLILSSDVYEDSDGEEGASNPGNPDDEAWVSGVLTGEEGNDGASPSAAPAQQTESSGWSFRRGFAAAKAKALGVSSRAAPASSEKQDKQGFSEEEMLTVLGTEVEEDYIARFKVMLEQQLGADFFFEHDDIASNLDFWAKACLRARRFRVQRAIDLMGRYAQCKAEIENQIGADKARVRELLTTGVLCFLGGARCREGRGIIVMRMGLHDPRNFTAADLLAAAHETTMHAIRQYPRLQAMGFTIIQDMTGATTRNFDTKVPKLLSRTIESKLPIRYGRVIVVNPPSFFSAVFRVVSFFLSSKMRKRMVYVHYRPTVSDEVDAQAEATATSTEAQDAGEDESNPLENFILRDHLPLFLGGAKDIDYASFAQQLVPEGFDDAYEDEALGGGDLDAVAGQELGNKSLHNDNINEDDAALPRSPRSPGSPGGRSSENVSSPGAVADGSQYVHTAFV</sequence>
<evidence type="ECO:0000313" key="3">
    <source>
        <dbReference type="EMBL" id="GBG23788.1"/>
    </source>
</evidence>
<dbReference type="SMART" id="SM00516">
    <property type="entry name" value="SEC14"/>
    <property type="match status" value="1"/>
</dbReference>
<feature type="domain" description="CRAL-TRIO" evidence="2">
    <location>
        <begin position="393"/>
        <end position="584"/>
    </location>
</feature>
<feature type="compositionally biased region" description="Basic and acidic residues" evidence="1">
    <location>
        <begin position="119"/>
        <end position="129"/>
    </location>
</feature>
<accession>A0A2R5G231</accession>
<dbReference type="InterPro" id="IPR001251">
    <property type="entry name" value="CRAL-TRIO_dom"/>
</dbReference>
<feature type="compositionally biased region" description="Basic and acidic residues" evidence="1">
    <location>
        <begin position="1"/>
        <end position="37"/>
    </location>
</feature>
<evidence type="ECO:0000313" key="4">
    <source>
        <dbReference type="Proteomes" id="UP000241890"/>
    </source>
</evidence>
<dbReference type="Proteomes" id="UP000241890">
    <property type="component" value="Unassembled WGS sequence"/>
</dbReference>
<evidence type="ECO:0000256" key="1">
    <source>
        <dbReference type="SAM" id="MobiDB-lite"/>
    </source>
</evidence>
<comment type="caution">
    <text evidence="3">The sequence shown here is derived from an EMBL/GenBank/DDBJ whole genome shotgun (WGS) entry which is preliminary data.</text>
</comment>
<feature type="region of interest" description="Disordered" evidence="1">
    <location>
        <begin position="229"/>
        <end position="274"/>
    </location>
</feature>
<dbReference type="PROSITE" id="PS50191">
    <property type="entry name" value="CRAL_TRIO"/>
    <property type="match status" value="1"/>
</dbReference>
<protein>
    <submittedName>
        <fullName evidence="3">Tyrosine-protein phosphatase non-receptor type 9</fullName>
    </submittedName>
</protein>
<dbReference type="PANTHER" id="PTHR10174:SF229">
    <property type="entry name" value="CRAL-TRIO DOMAIN-CONTAINING PROTEIN"/>
    <property type="match status" value="1"/>
</dbReference>
<dbReference type="Gene3D" id="3.40.525.10">
    <property type="entry name" value="CRAL-TRIO lipid binding domain"/>
    <property type="match status" value="1"/>
</dbReference>
<reference evidence="3 4" key="1">
    <citation type="submission" date="2017-12" db="EMBL/GenBank/DDBJ databases">
        <title>Sequencing, de novo assembly and annotation of complete genome of a new Thraustochytrid species, strain FCC1311.</title>
        <authorList>
            <person name="Sedici K."/>
            <person name="Godart F."/>
            <person name="Aiese Cigliano R."/>
            <person name="Sanseverino W."/>
            <person name="Barakat M."/>
            <person name="Ortet P."/>
            <person name="Marechal E."/>
            <person name="Cagnac O."/>
            <person name="Amato A."/>
        </authorList>
    </citation>
    <scope>NUCLEOTIDE SEQUENCE [LARGE SCALE GENOMIC DNA]</scope>
</reference>
<dbReference type="CDD" id="cd00170">
    <property type="entry name" value="SEC14"/>
    <property type="match status" value="1"/>
</dbReference>
<proteinExistence type="predicted"/>
<feature type="region of interest" description="Disordered" evidence="1">
    <location>
        <begin position="1"/>
        <end position="191"/>
    </location>
</feature>